<comment type="function">
    <text evidence="18">Deubiquitinase with endodeubiquitinase activity that specifically interacts with and cleaves 'Lys-63'-linked long polyubiquitin chains. Shows only weak activity against 'Lys-11' and 'Lys-48'-linked chains. Plays an important role in genome stability pathways, functioning to prevent spontaneous DNA damage and also promote cellular survival in response to exogenous DNA damage. Modulates the ubiquitination status of replication protein A (RPA) complex proteins in response to replication stress.</text>
</comment>
<dbReference type="GO" id="GO:0005634">
    <property type="term" value="C:nucleus"/>
    <property type="evidence" value="ECO:0007669"/>
    <property type="project" value="UniProtKB-SubCell"/>
</dbReference>
<dbReference type="CTD" id="562478"/>
<dbReference type="InterPro" id="IPR012462">
    <property type="entry name" value="UFSP1/2_DUB_cat"/>
</dbReference>
<evidence type="ECO:0000313" key="23">
    <source>
        <dbReference type="Proteomes" id="UP000265040"/>
    </source>
</evidence>
<evidence type="ECO:0000256" key="6">
    <source>
        <dbReference type="ARBA" id="ARBA00012759"/>
    </source>
</evidence>
<evidence type="ECO:0000256" key="2">
    <source>
        <dbReference type="ARBA" id="ARBA00004123"/>
    </source>
</evidence>
<evidence type="ECO:0000256" key="11">
    <source>
        <dbReference type="ARBA" id="ARBA00022771"/>
    </source>
</evidence>
<dbReference type="PANTHER" id="PTHR48153:SF4">
    <property type="entry name" value="UBIQUITIN CARBOXYL-TERMINAL HYDROLASE MUG105"/>
    <property type="match status" value="1"/>
</dbReference>
<dbReference type="OMA" id="HHTGYNE"/>
<dbReference type="AlphaFoldDB" id="A0A3Q1I9N5"/>
<dbReference type="GO" id="GO:0005737">
    <property type="term" value="C:cytoplasm"/>
    <property type="evidence" value="ECO:0007669"/>
    <property type="project" value="UniProtKB-SubCell"/>
</dbReference>
<comment type="catalytic activity">
    <reaction evidence="1">
        <text>Thiol-dependent hydrolysis of ester, thioester, amide, peptide and isopeptide bonds formed by the C-terminal Gly of ubiquitin (a 76-residue protein attached to proteins as an intracellular targeting signal).</text>
        <dbReference type="EC" id="3.4.19.12"/>
    </reaction>
</comment>
<dbReference type="RefSeq" id="XP_026226041.1">
    <property type="nucleotide sequence ID" value="XM_026370256.1"/>
</dbReference>
<dbReference type="Gene3D" id="3.30.160.60">
    <property type="entry name" value="Classic Zinc Finger"/>
    <property type="match status" value="1"/>
</dbReference>
<dbReference type="SUPFAM" id="SSF57667">
    <property type="entry name" value="beta-beta-alpha zinc fingers"/>
    <property type="match status" value="1"/>
</dbReference>
<evidence type="ECO:0000256" key="12">
    <source>
        <dbReference type="ARBA" id="ARBA00022801"/>
    </source>
</evidence>
<feature type="region of interest" description="Disordered" evidence="20">
    <location>
        <begin position="103"/>
        <end position="134"/>
    </location>
</feature>
<dbReference type="GeneTree" id="ENSGT00940000166924"/>
<sequence length="574" mass="63714">MLACVICGEEILLEEDMKTHLLLSHLENDMHCPLCSLSGVSYDELCFHISSAHPEKQHNSQDLAHFTSSPSCSVSTNAGVTESERPQTSQSCSVGDSCTTAAGATPSTSSGVSTDSVRPKQNSTHKRGRSSPEKLFSCPMCALVCSSCFILQEHVELHLEEQRSAEGSLLEVCSSALTSPSASCHSGEKIFECPMCSVVCSDSFSLQEHVELHLDPETVTAVSPGSDLKLARQLQQEEELRRREKDAQKEREEFKKLQRQFGLDGRGGYSKQMERIMERSVARGLMTPAEFHCKRAEMMESLVSGIDDGRTRTQGVTRALCEYYQAESRDCIHVWLSADTDHYCSSAGDKGWGCGYRNFQMLLSSLHRIDTYSPSLTEKTLPSIPRVQSMIEGAWKEGLDPQGASHFNWRLQGTRAWIGATEIYSLLTSLGIGARIIDFHRPTGPGDTHPQLFDWVKQYFCQSSRSGKLPPRLIQTSLPPLYLQHQGHSRSIVGLEQKKNGRMCLLILDPGSSMSDTRKLLSSDISTTIRHIRKFPCNLKHKQYQVVAVQGVLSAEAKQNSILNSQTLQAERIP</sequence>
<protein>
    <recommendedName>
        <fullName evidence="7">Zinc finger-containing ubiquitin peptidase 1</fullName>
        <ecNumber evidence="6">3.4.19.12</ecNumber>
    </recommendedName>
    <alternativeName>
        <fullName evidence="17">Lys-63-specific deubiquitinase ZUFSP</fullName>
    </alternativeName>
    <alternativeName>
        <fullName evidence="16">Zinc finger with UFM1-specific peptidase domain protein</fullName>
    </alternativeName>
</protein>
<evidence type="ECO:0000256" key="14">
    <source>
        <dbReference type="ARBA" id="ARBA00022990"/>
    </source>
</evidence>
<dbReference type="STRING" id="64144.ENSATEP00000001266"/>
<keyword evidence="14" id="KW-0007">Acetylation</keyword>
<dbReference type="GO" id="GO:0004843">
    <property type="term" value="F:cysteine-type deubiquitinase activity"/>
    <property type="evidence" value="ECO:0007669"/>
    <property type="project" value="UniProtKB-EC"/>
</dbReference>
<proteinExistence type="inferred from homology"/>
<evidence type="ECO:0000256" key="3">
    <source>
        <dbReference type="ARBA" id="ARBA00004496"/>
    </source>
</evidence>
<dbReference type="GO" id="GO:0071567">
    <property type="term" value="F:deUFMylase activity"/>
    <property type="evidence" value="ECO:0007669"/>
    <property type="project" value="UniProtKB-ARBA"/>
</dbReference>
<evidence type="ECO:0000313" key="22">
    <source>
        <dbReference type="Ensembl" id="ENSATEP00000001266.1"/>
    </source>
</evidence>
<evidence type="ECO:0000256" key="17">
    <source>
        <dbReference type="ARBA" id="ARBA00031481"/>
    </source>
</evidence>
<comment type="subcellular location">
    <subcellularLocation>
        <location evidence="3">Cytoplasm</location>
    </subcellularLocation>
    <subcellularLocation>
        <location evidence="2">Nucleus</location>
    </subcellularLocation>
</comment>
<feature type="domain" description="C2H2-type" evidence="21">
    <location>
        <begin position="138"/>
        <end position="158"/>
    </location>
</feature>
<feature type="domain" description="C2H2-type" evidence="21">
    <location>
        <begin position="193"/>
        <end position="213"/>
    </location>
</feature>
<keyword evidence="10" id="KW-0677">Repeat</keyword>
<dbReference type="GO" id="GO:0008270">
    <property type="term" value="F:zinc ion binding"/>
    <property type="evidence" value="ECO:0007669"/>
    <property type="project" value="UniProtKB-KW"/>
</dbReference>
<dbReference type="SMART" id="SM00355">
    <property type="entry name" value="ZnF_C2H2"/>
    <property type="match status" value="4"/>
</dbReference>
<accession>A0A3Q1I9N5</accession>
<evidence type="ECO:0000256" key="4">
    <source>
        <dbReference type="ARBA" id="ARBA00010469"/>
    </source>
</evidence>
<dbReference type="Gene3D" id="3.90.70.130">
    <property type="match status" value="1"/>
</dbReference>
<evidence type="ECO:0000256" key="9">
    <source>
        <dbReference type="ARBA" id="ARBA00022723"/>
    </source>
</evidence>
<dbReference type="RefSeq" id="XP_026226042.1">
    <property type="nucleotide sequence ID" value="XM_026370257.1"/>
</dbReference>
<dbReference type="Proteomes" id="UP000265040">
    <property type="component" value="Chromosome 16"/>
</dbReference>
<dbReference type="OrthoDB" id="288987at2759"/>
<keyword evidence="9" id="KW-0479">Metal-binding</keyword>
<keyword evidence="11" id="KW-0863">Zinc-finger</keyword>
<evidence type="ECO:0000256" key="13">
    <source>
        <dbReference type="ARBA" id="ARBA00022833"/>
    </source>
</evidence>
<feature type="region of interest" description="Disordered" evidence="20">
    <location>
        <begin position="75"/>
        <end position="94"/>
    </location>
</feature>
<evidence type="ECO:0000259" key="21">
    <source>
        <dbReference type="PROSITE" id="PS00028"/>
    </source>
</evidence>
<keyword evidence="8" id="KW-0963">Cytoplasm</keyword>
<name>A0A3Q1I9N5_ANATE</name>
<dbReference type="InterPro" id="IPR036236">
    <property type="entry name" value="Znf_C2H2_sf"/>
</dbReference>
<evidence type="ECO:0000256" key="1">
    <source>
        <dbReference type="ARBA" id="ARBA00000707"/>
    </source>
</evidence>
<evidence type="ECO:0000256" key="19">
    <source>
        <dbReference type="SAM" id="Coils"/>
    </source>
</evidence>
<evidence type="ECO:0000256" key="16">
    <source>
        <dbReference type="ARBA" id="ARBA00029662"/>
    </source>
</evidence>
<dbReference type="InterPro" id="IPR013087">
    <property type="entry name" value="Znf_C2H2_type"/>
</dbReference>
<evidence type="ECO:0000256" key="20">
    <source>
        <dbReference type="SAM" id="MobiDB-lite"/>
    </source>
</evidence>
<reference evidence="22" key="2">
    <citation type="submission" date="2025-08" db="UniProtKB">
        <authorList>
            <consortium name="Ensembl"/>
        </authorList>
    </citation>
    <scope>IDENTIFICATION</scope>
</reference>
<dbReference type="Ensembl" id="ENSATET00000001288.3">
    <property type="protein sequence ID" value="ENSATEP00000001266.1"/>
    <property type="gene ID" value="ENSATEG00000000923.3"/>
</dbReference>
<reference evidence="22" key="3">
    <citation type="submission" date="2025-09" db="UniProtKB">
        <authorList>
            <consortium name="Ensembl"/>
        </authorList>
    </citation>
    <scope>IDENTIFICATION</scope>
</reference>
<dbReference type="GeneID" id="113169103"/>
<feature type="compositionally biased region" description="Low complexity" evidence="20">
    <location>
        <begin position="103"/>
        <end position="114"/>
    </location>
</feature>
<feature type="coiled-coil region" evidence="19">
    <location>
        <begin position="230"/>
        <end position="260"/>
    </location>
</feature>
<dbReference type="FunFam" id="3.90.70.130:FF:000002">
    <property type="entry name" value="Zinc finger containing ubiquitin peptidase 1"/>
    <property type="match status" value="1"/>
</dbReference>
<keyword evidence="15" id="KW-0539">Nucleus</keyword>
<evidence type="ECO:0000256" key="7">
    <source>
        <dbReference type="ARBA" id="ARBA00021993"/>
    </source>
</evidence>
<keyword evidence="23" id="KW-1185">Reference proteome</keyword>
<reference evidence="22" key="1">
    <citation type="submission" date="2021-04" db="EMBL/GenBank/DDBJ databases">
        <authorList>
            <consortium name="Wellcome Sanger Institute Data Sharing"/>
        </authorList>
    </citation>
    <scope>NUCLEOTIDE SEQUENCE [LARGE SCALE GENOMIC DNA]</scope>
</reference>
<organism evidence="22 23">
    <name type="scientific">Anabas testudineus</name>
    <name type="common">Climbing perch</name>
    <name type="synonym">Anthias testudineus</name>
    <dbReference type="NCBI Taxonomy" id="64144"/>
    <lineage>
        <taxon>Eukaryota</taxon>
        <taxon>Metazoa</taxon>
        <taxon>Chordata</taxon>
        <taxon>Craniata</taxon>
        <taxon>Vertebrata</taxon>
        <taxon>Euteleostomi</taxon>
        <taxon>Actinopterygii</taxon>
        <taxon>Neopterygii</taxon>
        <taxon>Teleostei</taxon>
        <taxon>Neoteleostei</taxon>
        <taxon>Acanthomorphata</taxon>
        <taxon>Anabantaria</taxon>
        <taxon>Anabantiformes</taxon>
        <taxon>Anabantoidei</taxon>
        <taxon>Anabantidae</taxon>
        <taxon>Anabas</taxon>
    </lineage>
</organism>
<evidence type="ECO:0000256" key="5">
    <source>
        <dbReference type="ARBA" id="ARBA00011274"/>
    </source>
</evidence>
<dbReference type="Pfam" id="PF07910">
    <property type="entry name" value="Peptidase_C78"/>
    <property type="match status" value="1"/>
</dbReference>
<evidence type="ECO:0000256" key="15">
    <source>
        <dbReference type="ARBA" id="ARBA00023242"/>
    </source>
</evidence>
<dbReference type="PROSITE" id="PS00028">
    <property type="entry name" value="ZINC_FINGER_C2H2_1"/>
    <property type="match status" value="3"/>
</dbReference>
<comment type="subunit">
    <text evidence="5">Interacts with RPA1 and RPA2.</text>
</comment>
<keyword evidence="19" id="KW-0175">Coiled coil</keyword>
<keyword evidence="12" id="KW-0378">Hydrolase</keyword>
<dbReference type="EC" id="3.4.19.12" evidence="6"/>
<evidence type="ECO:0000256" key="10">
    <source>
        <dbReference type="ARBA" id="ARBA00022737"/>
    </source>
</evidence>
<feature type="domain" description="C2H2-type" evidence="21">
    <location>
        <begin position="4"/>
        <end position="25"/>
    </location>
</feature>
<comment type="similarity">
    <text evidence="4">Belongs to the peptidase C78 family. ZUFSP subfamily.</text>
</comment>
<dbReference type="FunCoup" id="A0A3Q1I9N5">
    <property type="interactions" value="794"/>
</dbReference>
<dbReference type="PANTHER" id="PTHR48153">
    <property type="entry name" value="UFM1-SPECIFIC PROTEASE 2"/>
    <property type="match status" value="1"/>
</dbReference>
<dbReference type="RefSeq" id="XP_026226040.1">
    <property type="nucleotide sequence ID" value="XM_026370255.1"/>
</dbReference>
<evidence type="ECO:0000256" key="8">
    <source>
        <dbReference type="ARBA" id="ARBA00022490"/>
    </source>
</evidence>
<keyword evidence="13" id="KW-0862">Zinc</keyword>
<evidence type="ECO:0000256" key="18">
    <source>
        <dbReference type="ARBA" id="ARBA00045669"/>
    </source>
</evidence>